<dbReference type="AlphaFoldDB" id="A0AAW2MJJ0"/>
<gene>
    <name evidence="2" type="ORF">Sangu_1639400</name>
</gene>
<dbReference type="GO" id="GO:0080043">
    <property type="term" value="F:quercetin 3-O-glucosyltransferase activity"/>
    <property type="evidence" value="ECO:0007669"/>
    <property type="project" value="TreeGrafter"/>
</dbReference>
<name>A0AAW2MJJ0_9LAMI</name>
<dbReference type="EMBL" id="JACGWK010000010">
    <property type="protein sequence ID" value="KAL0330939.1"/>
    <property type="molecule type" value="Genomic_DNA"/>
</dbReference>
<protein>
    <submittedName>
        <fullName evidence="2">UDP-glycosyltransferase 74C1</fullName>
    </submittedName>
</protein>
<accession>A0AAW2MJJ0</accession>
<sequence>MRQSFTTKIMEKGDGNSQKKAHCLIMPCPIQGHINPMLQFAKRLLQKGIEITFVVTQNLATTALFSSTANTIPLETISLGSDLARLREFGSRTLKEALARLVDSGRPVDCIVYDPILPWGLDVAKEFGMAAAAFFTHSCAVEQIYYHVFKGDLKVPPSGEEILLPGLPPLTPDDTPSFVHVHGSYPQFLEMAVDGFSGLENADCLFFNTFYELEEEVDSALSLSHFKNFEH</sequence>
<comment type="caution">
    <text evidence="2">The sequence shown here is derived from an EMBL/GenBank/DDBJ whole genome shotgun (WGS) entry which is preliminary data.</text>
</comment>
<reference evidence="2" key="1">
    <citation type="submission" date="2020-06" db="EMBL/GenBank/DDBJ databases">
        <authorList>
            <person name="Li T."/>
            <person name="Hu X."/>
            <person name="Zhang T."/>
            <person name="Song X."/>
            <person name="Zhang H."/>
            <person name="Dai N."/>
            <person name="Sheng W."/>
            <person name="Hou X."/>
            <person name="Wei L."/>
        </authorList>
    </citation>
    <scope>NUCLEOTIDE SEQUENCE</scope>
    <source>
        <strain evidence="2">G01</strain>
        <tissue evidence="2">Leaf</tissue>
    </source>
</reference>
<dbReference type="PANTHER" id="PTHR11926">
    <property type="entry name" value="GLUCOSYL/GLUCURONOSYL TRANSFERASES"/>
    <property type="match status" value="1"/>
</dbReference>
<organism evidence="2">
    <name type="scientific">Sesamum angustifolium</name>
    <dbReference type="NCBI Taxonomy" id="2727405"/>
    <lineage>
        <taxon>Eukaryota</taxon>
        <taxon>Viridiplantae</taxon>
        <taxon>Streptophyta</taxon>
        <taxon>Embryophyta</taxon>
        <taxon>Tracheophyta</taxon>
        <taxon>Spermatophyta</taxon>
        <taxon>Magnoliopsida</taxon>
        <taxon>eudicotyledons</taxon>
        <taxon>Gunneridae</taxon>
        <taxon>Pentapetalae</taxon>
        <taxon>asterids</taxon>
        <taxon>lamiids</taxon>
        <taxon>Lamiales</taxon>
        <taxon>Pedaliaceae</taxon>
        <taxon>Sesamum</taxon>
    </lineage>
</organism>
<dbReference type="Gene3D" id="3.40.50.2000">
    <property type="entry name" value="Glycogen Phosphorylase B"/>
    <property type="match status" value="1"/>
</dbReference>
<proteinExistence type="inferred from homology"/>
<evidence type="ECO:0000313" key="2">
    <source>
        <dbReference type="EMBL" id="KAL0330939.1"/>
    </source>
</evidence>
<comment type="similarity">
    <text evidence="1">Belongs to the UDP-glycosyltransferase family.</text>
</comment>
<evidence type="ECO:0000256" key="1">
    <source>
        <dbReference type="ARBA" id="ARBA00009995"/>
    </source>
</evidence>
<dbReference type="PANTHER" id="PTHR11926:SF1540">
    <property type="entry name" value="GLYCOSYLTRANSFERASE"/>
    <property type="match status" value="1"/>
</dbReference>
<reference evidence="2" key="2">
    <citation type="journal article" date="2024" name="Plant">
        <title>Genomic evolution and insights into agronomic trait innovations of Sesamum species.</title>
        <authorList>
            <person name="Miao H."/>
            <person name="Wang L."/>
            <person name="Qu L."/>
            <person name="Liu H."/>
            <person name="Sun Y."/>
            <person name="Le M."/>
            <person name="Wang Q."/>
            <person name="Wei S."/>
            <person name="Zheng Y."/>
            <person name="Lin W."/>
            <person name="Duan Y."/>
            <person name="Cao H."/>
            <person name="Xiong S."/>
            <person name="Wang X."/>
            <person name="Wei L."/>
            <person name="Li C."/>
            <person name="Ma Q."/>
            <person name="Ju M."/>
            <person name="Zhao R."/>
            <person name="Li G."/>
            <person name="Mu C."/>
            <person name="Tian Q."/>
            <person name="Mei H."/>
            <person name="Zhang T."/>
            <person name="Gao T."/>
            <person name="Zhang H."/>
        </authorList>
    </citation>
    <scope>NUCLEOTIDE SEQUENCE</scope>
    <source>
        <strain evidence="2">G01</strain>
    </source>
</reference>
<dbReference type="SUPFAM" id="SSF53756">
    <property type="entry name" value="UDP-Glycosyltransferase/glycogen phosphorylase"/>
    <property type="match status" value="1"/>
</dbReference>
<dbReference type="GO" id="GO:0080044">
    <property type="term" value="F:quercetin 7-O-glucosyltransferase activity"/>
    <property type="evidence" value="ECO:0007669"/>
    <property type="project" value="TreeGrafter"/>
</dbReference>